<proteinExistence type="predicted"/>
<keyword evidence="1" id="KW-0812">Transmembrane</keyword>
<feature type="transmembrane region" description="Helical" evidence="1">
    <location>
        <begin position="12"/>
        <end position="37"/>
    </location>
</feature>
<protein>
    <submittedName>
        <fullName evidence="2">DUF4044 domain-containing protein</fullName>
    </submittedName>
</protein>
<name>A0A3S0GDP1_9ENTE</name>
<organism evidence="2 3">
    <name type="scientific">Vagococcus humatus</name>
    <dbReference type="NCBI Taxonomy" id="1889241"/>
    <lineage>
        <taxon>Bacteria</taxon>
        <taxon>Bacillati</taxon>
        <taxon>Bacillota</taxon>
        <taxon>Bacilli</taxon>
        <taxon>Lactobacillales</taxon>
        <taxon>Enterococcaceae</taxon>
        <taxon>Vagococcus</taxon>
    </lineage>
</organism>
<dbReference type="InterPro" id="IPR025270">
    <property type="entry name" value="DUF4044"/>
</dbReference>
<comment type="caution">
    <text evidence="2">The sequence shown here is derived from an EMBL/GenBank/DDBJ whole genome shotgun (WGS) entry which is preliminary data.</text>
</comment>
<dbReference type="RefSeq" id="WP_125943390.1">
    <property type="nucleotide sequence ID" value="NZ_PXZH01000002.1"/>
</dbReference>
<dbReference type="AlphaFoldDB" id="A0A3S0GDP1"/>
<dbReference type="Pfam" id="PF13253">
    <property type="entry name" value="DUF4044"/>
    <property type="match status" value="1"/>
</dbReference>
<keyword evidence="1" id="KW-0472">Membrane</keyword>
<gene>
    <name evidence="2" type="ORF">C7P63_06730</name>
</gene>
<reference evidence="2 3" key="1">
    <citation type="submission" date="2018-03" db="EMBL/GenBank/DDBJ databases">
        <authorList>
            <person name="Gulvik C.A."/>
        </authorList>
    </citation>
    <scope>NUCLEOTIDE SEQUENCE [LARGE SCALE GENOMIC DNA]</scope>
    <source>
        <strain evidence="2 3">JCM 31581</strain>
    </source>
</reference>
<evidence type="ECO:0000313" key="2">
    <source>
        <dbReference type="EMBL" id="RST89456.1"/>
    </source>
</evidence>
<evidence type="ECO:0000313" key="3">
    <source>
        <dbReference type="Proteomes" id="UP000277864"/>
    </source>
</evidence>
<keyword evidence="1" id="KW-1133">Transmembrane helix</keyword>
<dbReference type="EMBL" id="PXZH01000002">
    <property type="protein sequence ID" value="RST89456.1"/>
    <property type="molecule type" value="Genomic_DNA"/>
</dbReference>
<evidence type="ECO:0000256" key="1">
    <source>
        <dbReference type="SAM" id="Phobius"/>
    </source>
</evidence>
<dbReference type="OrthoDB" id="2167602at2"/>
<keyword evidence="3" id="KW-1185">Reference proteome</keyword>
<sequence length="38" mass="4214">MNKKKPSKLEKITKIVIWIMLISMLGSAVVSAIIAIMN</sequence>
<accession>A0A3S0GDP1</accession>
<dbReference type="Proteomes" id="UP000277864">
    <property type="component" value="Unassembled WGS sequence"/>
</dbReference>